<feature type="domain" description="Baseplate hub protein gp44/GpP-like second" evidence="3">
    <location>
        <begin position="96"/>
        <end position="180"/>
    </location>
</feature>
<evidence type="ECO:0000313" key="6">
    <source>
        <dbReference type="Proteomes" id="UP000192917"/>
    </source>
</evidence>
<proteinExistence type="predicted"/>
<dbReference type="Gene3D" id="2.30.300.10">
    <property type="entry name" value="Baseplate protein-like domain - beta roll fold"/>
    <property type="match status" value="1"/>
</dbReference>
<gene>
    <name evidence="4" type="ORF">SAMN05428998_1373</name>
    <name evidence="5" type="ORF">SAMN05428998_15126</name>
</gene>
<dbReference type="InterPro" id="IPR049354">
    <property type="entry name" value="GpP-like_N"/>
</dbReference>
<sequence>MADVSLPDVTLTVDGVVYGGWTSMSIAQSIERCALEFELGLTERWAGQSERRPILPGAACGVALDGETVMAGYTDEVSVQYDERGHAVRVTGRDRTGDLVDSAATIDDTHEWAGLTLGEVAKRICAPFGVTVRAQTDVGKAFGRFALQPGETAWDAIERASRQRAVLPNGDGLGGLLLTRAGLGGTAAGALQLGGERGNVLRASGTFSHRERFSQYVVRGQQEGTDTLTAAEAAAPEARVTDAAISRWRPTIILAETQGDGATFAERAAWAARVAAGRTRRARYTVQGWRGSSGRLWRPNTLVQVTDSYLDLARELLITAVTWTLSEQGTLTEIEVSPADAFALIAEPAKARKGDKGAYGLWETGVTYIQDGDGTWKKREGS</sequence>
<reference evidence="4 6" key="1">
    <citation type="submission" date="2017-04" db="EMBL/GenBank/DDBJ databases">
        <authorList>
            <person name="Afonso C.L."/>
            <person name="Miller P.J."/>
            <person name="Scott M.A."/>
            <person name="Spackman E."/>
            <person name="Goraichik I."/>
            <person name="Dimitrov K.M."/>
            <person name="Suarez D.L."/>
            <person name="Swayne D.E."/>
        </authorList>
    </citation>
    <scope>NUCLEOTIDE SEQUENCE [LARGE SCALE GENOMIC DNA]</scope>
    <source>
        <strain evidence="4 6">USBA 355</strain>
    </source>
</reference>
<dbReference type="PIRSF" id="PIRSF004440">
    <property type="entry name" value="GpP"/>
    <property type="match status" value="1"/>
</dbReference>
<dbReference type="Gene3D" id="3.30.1920.10">
    <property type="entry name" value="Baseplate protein-like domains - 2 layer sandwich fold"/>
    <property type="match status" value="1"/>
</dbReference>
<protein>
    <submittedName>
        <fullName evidence="4">Mu-like prophage tail protein gpP</fullName>
    </submittedName>
</protein>
<evidence type="ECO:0000313" key="4">
    <source>
        <dbReference type="EMBL" id="SMF77459.1"/>
    </source>
</evidence>
<dbReference type="Pfam" id="PF21683">
    <property type="entry name" value="GpP-like_1st"/>
    <property type="match status" value="1"/>
</dbReference>
<dbReference type="Gene3D" id="3.55.50.10">
    <property type="entry name" value="Baseplate protein-like domains"/>
    <property type="match status" value="1"/>
</dbReference>
<dbReference type="EMBL" id="FWZX01000051">
    <property type="protein sequence ID" value="SMF83841.1"/>
    <property type="molecule type" value="Genomic_DNA"/>
</dbReference>
<dbReference type="InterPro" id="IPR026276">
    <property type="entry name" value="Baseplate_GpP"/>
</dbReference>
<dbReference type="Proteomes" id="UP000192917">
    <property type="component" value="Unassembled WGS sequence"/>
</dbReference>
<dbReference type="InterPro" id="IPR023399">
    <property type="entry name" value="Baseplate-like_2-layer_sand"/>
</dbReference>
<feature type="domain" description="Baseplate hub protein gp44-like N-terminal" evidence="1">
    <location>
        <begin position="8"/>
        <end position="94"/>
    </location>
</feature>
<evidence type="ECO:0000259" key="1">
    <source>
        <dbReference type="Pfam" id="PF21683"/>
    </source>
</evidence>
<dbReference type="InterPro" id="IPR053981">
    <property type="entry name" value="Gp44/GpP-like_2nd"/>
</dbReference>
<dbReference type="AlphaFoldDB" id="A0A1Y6CN14"/>
<dbReference type="SUPFAM" id="SSF69279">
    <property type="entry name" value="Phage tail proteins"/>
    <property type="match status" value="2"/>
</dbReference>
<evidence type="ECO:0000259" key="2">
    <source>
        <dbReference type="Pfam" id="PF21929"/>
    </source>
</evidence>
<dbReference type="STRING" id="560819.SAMN05428998_1373"/>
<dbReference type="InterPro" id="IPR053982">
    <property type="entry name" value="Gp44/GpP-like_C"/>
</dbReference>
<feature type="domain" description="Baseplate hub protein gp44/GpP-like C-terminal" evidence="2">
    <location>
        <begin position="265"/>
        <end position="343"/>
    </location>
</feature>
<evidence type="ECO:0000259" key="3">
    <source>
        <dbReference type="Pfam" id="PF22255"/>
    </source>
</evidence>
<accession>A0A1Y6CN14</accession>
<evidence type="ECO:0000313" key="5">
    <source>
        <dbReference type="EMBL" id="SMF83841.1"/>
    </source>
</evidence>
<dbReference type="EMBL" id="FWZX01000037">
    <property type="protein sequence ID" value="SMF77459.1"/>
    <property type="molecule type" value="Genomic_DNA"/>
</dbReference>
<organism evidence="4 6">
    <name type="scientific">Tistlia consotensis USBA 355</name>
    <dbReference type="NCBI Taxonomy" id="560819"/>
    <lineage>
        <taxon>Bacteria</taxon>
        <taxon>Pseudomonadati</taxon>
        <taxon>Pseudomonadota</taxon>
        <taxon>Alphaproteobacteria</taxon>
        <taxon>Rhodospirillales</taxon>
        <taxon>Rhodovibrionaceae</taxon>
        <taxon>Tistlia</taxon>
    </lineage>
</organism>
<dbReference type="Pfam" id="PF21929">
    <property type="entry name" value="GpP_4th"/>
    <property type="match status" value="1"/>
</dbReference>
<dbReference type="Pfam" id="PF22255">
    <property type="entry name" value="Gp44-like_2nd"/>
    <property type="match status" value="1"/>
</dbReference>
<name>A0A1Y6CN14_9PROT</name>
<dbReference type="RefSeq" id="WP_143596372.1">
    <property type="nucleotide sequence ID" value="NZ_FWZX01000037.1"/>
</dbReference>
<keyword evidence="6" id="KW-1185">Reference proteome</keyword>